<evidence type="ECO:0000259" key="13">
    <source>
        <dbReference type="SMART" id="SM00968"/>
    </source>
</evidence>
<keyword evidence="9" id="KW-0131">Cell cycle</keyword>
<dbReference type="Gene3D" id="3.30.70.1620">
    <property type="match status" value="1"/>
</dbReference>
<evidence type="ECO:0000256" key="1">
    <source>
        <dbReference type="ARBA" id="ARBA00004123"/>
    </source>
</evidence>
<accession>A0A6A6X1U1</accession>
<dbReference type="SUPFAM" id="SSF75553">
    <property type="entry name" value="Smc hinge domain"/>
    <property type="match status" value="1"/>
</dbReference>
<dbReference type="GO" id="GO:0005524">
    <property type="term" value="F:ATP binding"/>
    <property type="evidence" value="ECO:0007669"/>
    <property type="project" value="InterPro"/>
</dbReference>
<dbReference type="GO" id="GO:0003677">
    <property type="term" value="F:DNA binding"/>
    <property type="evidence" value="ECO:0007669"/>
    <property type="project" value="TreeGrafter"/>
</dbReference>
<sequence>MGKLVQLEVFNFKSYRGKHVLLFGDSYFTSIIGPNGSGKSNSMDAISFVLGVKSAHLRSTHLRDLIYRGRVIKNNTINADGTVTETNDGADAGSQENGSQRRDRDPQHAYVKAIFEDDAEQKHEWQRSITSAGQSEYRINNRTVTQKAYNDALEEQSILVKARNFLVFQGDVEAVATQGAKDLTRMIEQISGSLEYKADYDKFQVESETASENQNQQLTQRRQINAEIKTYQEQKAEADEFEKKVAERDEAIVTHVLWKLFHFQQTMQESSDEIAKHQEELKEHKRGVEKYHQKVEEAKQAQAKVSREVNKTDKAIKAKEREIEEAKNMLVPIDEKIRISTKDVQKYESRIASLTRERDTQIQLMEQYNKSLATVQKAQKKWEDEFKAAAQQQGRELSVQDLQEYNRLRGDVTKQTHANQIEVNRLEREVNTDRDTVKNLQQKVESFQSGIQNLEAEINQLQTRQQELKVRGRELETDRASKQQQLNKMSSDRMQVNSQKEEINQLLQEALLKLHEADSGRRQSEKERRSQEAVAQMKRIFGSGVHGRYRDLCRPKQRKWETAVATLLGWHLDAIVVDTEKTARECIQYLKEQKIGQFTFIPLDTITIKAVNQNLKGLHPGMRLGIDCIDYDSSLERAMASACGNSIICDTLKIAKHLCYDKGVDAKAVTEDGTVIAKGGTMTGGRLASDKGNQRWSDANVDTLQKAVEKYRTQLAALPKHDRHNQEEQALQVEVLDLEDQLRRTKEEITALDRNIQSKKKELAFQKQQQREWQPKFQDKSQRLQNRLDELKQYQDAVDQVADQVFAAFCQRLGYASIRDYESQQGTVQQEAAEKRLEFTKQRSKLENMLQFHQTQLDAANERLKSLEDKSKRDEASIEEYNTEKEELQNSIDVLEAELESLNDSLSNLQEKQSERAAVVKEARRELDKRNESVKGVMKAVDALEAEFKRTAASRYSLLRKCRVDEIKIPLAEGSRTLNSLPMSDIAHADADADAMDVDEDPTQIQQPETNDYGIEVDFDDLDEELKEDNSTTCDSKLAEAIALLTSEIEKSNPNMRAGERLSNTEIKLKESTRIWDDARKSAAKARKDFEDVKEKRLDLFQRAFNHISEIIGSTYKDLTKSPQFPLGGQAYLDMEDSTEPYNAGLKYHAMPPLKRFRDMEHLSGGEKTIAALALLFAIHSYQPSPFFVLDEVDAALDNVNVGRVARYVREHASPGMQFIVISLKAGLFQESETLVGVMRDQSNMSSRVVSLDLRKYQPS</sequence>
<feature type="coiled-coil region" evidence="11">
    <location>
        <begin position="224"/>
        <end position="385"/>
    </location>
</feature>
<keyword evidence="6" id="KW-0498">Mitosis</keyword>
<protein>
    <recommendedName>
        <fullName evidence="10">Structural maintenance of chromosomes protein</fullName>
    </recommendedName>
</protein>
<dbReference type="Gene3D" id="1.20.1060.20">
    <property type="match status" value="1"/>
</dbReference>
<dbReference type="SUPFAM" id="SSF52540">
    <property type="entry name" value="P-loop containing nucleoside triphosphate hydrolases"/>
    <property type="match status" value="2"/>
</dbReference>
<comment type="similarity">
    <text evidence="3">Belongs to the SMC family. SMC1 subfamily.</text>
</comment>
<dbReference type="GO" id="GO:0008278">
    <property type="term" value="C:cohesin complex"/>
    <property type="evidence" value="ECO:0007669"/>
    <property type="project" value="InterPro"/>
</dbReference>
<dbReference type="OrthoDB" id="5575062at2759"/>
<evidence type="ECO:0000256" key="2">
    <source>
        <dbReference type="ARBA" id="ARBA00004286"/>
    </source>
</evidence>
<evidence type="ECO:0000313" key="14">
    <source>
        <dbReference type="EMBL" id="KAF2790093.1"/>
    </source>
</evidence>
<evidence type="ECO:0000256" key="4">
    <source>
        <dbReference type="ARBA" id="ARBA00022454"/>
    </source>
</evidence>
<dbReference type="Pfam" id="PF06470">
    <property type="entry name" value="SMC_hinge"/>
    <property type="match status" value="1"/>
</dbReference>
<name>A0A6A6X1U1_9PLEO</name>
<keyword evidence="7 11" id="KW-0175">Coiled coil</keyword>
<dbReference type="Pfam" id="PF02463">
    <property type="entry name" value="SMC_N"/>
    <property type="match status" value="2"/>
</dbReference>
<dbReference type="Proteomes" id="UP000799757">
    <property type="component" value="Unassembled WGS sequence"/>
</dbReference>
<organism evidence="14 15">
    <name type="scientific">Melanomma pulvis-pyrius CBS 109.77</name>
    <dbReference type="NCBI Taxonomy" id="1314802"/>
    <lineage>
        <taxon>Eukaryota</taxon>
        <taxon>Fungi</taxon>
        <taxon>Dikarya</taxon>
        <taxon>Ascomycota</taxon>
        <taxon>Pezizomycotina</taxon>
        <taxon>Dothideomycetes</taxon>
        <taxon>Pleosporomycetidae</taxon>
        <taxon>Pleosporales</taxon>
        <taxon>Melanommataceae</taxon>
        <taxon>Melanomma</taxon>
    </lineage>
</organism>
<evidence type="ECO:0000256" key="10">
    <source>
        <dbReference type="PIRNR" id="PIRNR005719"/>
    </source>
</evidence>
<evidence type="ECO:0000256" key="7">
    <source>
        <dbReference type="ARBA" id="ARBA00023054"/>
    </source>
</evidence>
<evidence type="ECO:0000256" key="6">
    <source>
        <dbReference type="ARBA" id="ARBA00022776"/>
    </source>
</evidence>
<dbReference type="GO" id="GO:0051301">
    <property type="term" value="P:cell division"/>
    <property type="evidence" value="ECO:0007669"/>
    <property type="project" value="UniProtKB-KW"/>
</dbReference>
<dbReference type="EMBL" id="MU002094">
    <property type="protein sequence ID" value="KAF2790093.1"/>
    <property type="molecule type" value="Genomic_DNA"/>
</dbReference>
<dbReference type="SUPFAM" id="SSF57997">
    <property type="entry name" value="Tropomyosin"/>
    <property type="match status" value="1"/>
</dbReference>
<dbReference type="AlphaFoldDB" id="A0A6A6X1U1"/>
<dbReference type="PANTHER" id="PTHR18937">
    <property type="entry name" value="STRUCTURAL MAINTENANCE OF CHROMOSOMES SMC FAMILY MEMBER"/>
    <property type="match status" value="1"/>
</dbReference>
<dbReference type="InterPro" id="IPR003395">
    <property type="entry name" value="RecF/RecN/SMC_N"/>
</dbReference>
<evidence type="ECO:0000256" key="11">
    <source>
        <dbReference type="SAM" id="Coils"/>
    </source>
</evidence>
<dbReference type="GO" id="GO:0016887">
    <property type="term" value="F:ATP hydrolysis activity"/>
    <property type="evidence" value="ECO:0007669"/>
    <property type="project" value="InterPro"/>
</dbReference>
<dbReference type="PANTHER" id="PTHR18937:SF12">
    <property type="entry name" value="STRUCTURAL MAINTENANCE OF CHROMOSOMES PROTEIN"/>
    <property type="match status" value="1"/>
</dbReference>
<evidence type="ECO:0000256" key="5">
    <source>
        <dbReference type="ARBA" id="ARBA00022618"/>
    </source>
</evidence>
<dbReference type="PIRSF" id="PIRSF005719">
    <property type="entry name" value="SMC"/>
    <property type="match status" value="1"/>
</dbReference>
<evidence type="ECO:0000256" key="3">
    <source>
        <dbReference type="ARBA" id="ARBA00005597"/>
    </source>
</evidence>
<evidence type="ECO:0000256" key="8">
    <source>
        <dbReference type="ARBA" id="ARBA00023242"/>
    </source>
</evidence>
<feature type="region of interest" description="Disordered" evidence="12">
    <location>
        <begin position="80"/>
        <end position="106"/>
    </location>
</feature>
<evidence type="ECO:0000256" key="9">
    <source>
        <dbReference type="ARBA" id="ARBA00023306"/>
    </source>
</evidence>
<evidence type="ECO:0000256" key="12">
    <source>
        <dbReference type="SAM" id="MobiDB-lite"/>
    </source>
</evidence>
<proteinExistence type="inferred from homology"/>
<dbReference type="InterPro" id="IPR036277">
    <property type="entry name" value="SMC_hinge_sf"/>
</dbReference>
<dbReference type="Gene3D" id="3.40.50.300">
    <property type="entry name" value="P-loop containing nucleotide triphosphate hydrolases"/>
    <property type="match status" value="2"/>
</dbReference>
<comment type="subcellular location">
    <subcellularLocation>
        <location evidence="2">Chromosome</location>
    </subcellularLocation>
    <subcellularLocation>
        <location evidence="1 10">Nucleus</location>
    </subcellularLocation>
</comment>
<dbReference type="InterPro" id="IPR024704">
    <property type="entry name" value="SMC"/>
</dbReference>
<dbReference type="InterPro" id="IPR028468">
    <property type="entry name" value="Smc1_ABC"/>
</dbReference>
<reference evidence="14" key="1">
    <citation type="journal article" date="2020" name="Stud. Mycol.">
        <title>101 Dothideomycetes genomes: a test case for predicting lifestyles and emergence of pathogens.</title>
        <authorList>
            <person name="Haridas S."/>
            <person name="Albert R."/>
            <person name="Binder M."/>
            <person name="Bloem J."/>
            <person name="Labutti K."/>
            <person name="Salamov A."/>
            <person name="Andreopoulos B."/>
            <person name="Baker S."/>
            <person name="Barry K."/>
            <person name="Bills G."/>
            <person name="Bluhm B."/>
            <person name="Cannon C."/>
            <person name="Castanera R."/>
            <person name="Culley D."/>
            <person name="Daum C."/>
            <person name="Ezra D."/>
            <person name="Gonzalez J."/>
            <person name="Henrissat B."/>
            <person name="Kuo A."/>
            <person name="Liang C."/>
            <person name="Lipzen A."/>
            <person name="Lutzoni F."/>
            <person name="Magnuson J."/>
            <person name="Mondo S."/>
            <person name="Nolan M."/>
            <person name="Ohm R."/>
            <person name="Pangilinan J."/>
            <person name="Park H.-J."/>
            <person name="Ramirez L."/>
            <person name="Alfaro M."/>
            <person name="Sun H."/>
            <person name="Tritt A."/>
            <person name="Yoshinaga Y."/>
            <person name="Zwiers L.-H."/>
            <person name="Turgeon B."/>
            <person name="Goodwin S."/>
            <person name="Spatafora J."/>
            <person name="Crous P."/>
            <person name="Grigoriev I."/>
        </authorList>
    </citation>
    <scope>NUCLEOTIDE SEQUENCE</scope>
    <source>
        <strain evidence="14">CBS 109.77</strain>
    </source>
</reference>
<dbReference type="Gene3D" id="1.10.287.1490">
    <property type="match status" value="1"/>
</dbReference>
<feature type="coiled-coil region" evidence="11">
    <location>
        <begin position="721"/>
        <end position="804"/>
    </location>
</feature>
<keyword evidence="8 10" id="KW-0539">Nucleus</keyword>
<feature type="region of interest" description="Disordered" evidence="12">
    <location>
        <begin position="473"/>
        <end position="493"/>
    </location>
</feature>
<gene>
    <name evidence="14" type="ORF">K505DRAFT_377764</name>
</gene>
<evidence type="ECO:0000313" key="15">
    <source>
        <dbReference type="Proteomes" id="UP000799757"/>
    </source>
</evidence>
<dbReference type="GO" id="GO:0005634">
    <property type="term" value="C:nucleus"/>
    <property type="evidence" value="ECO:0007669"/>
    <property type="project" value="UniProtKB-SubCell"/>
</dbReference>
<dbReference type="InterPro" id="IPR010935">
    <property type="entry name" value="SMC_hinge"/>
</dbReference>
<dbReference type="CDD" id="cd03275">
    <property type="entry name" value="ABC_SMC1_euk"/>
    <property type="match status" value="2"/>
</dbReference>
<dbReference type="InterPro" id="IPR027417">
    <property type="entry name" value="P-loop_NTPase"/>
</dbReference>
<feature type="compositionally biased region" description="Polar residues" evidence="12">
    <location>
        <begin position="482"/>
        <end position="493"/>
    </location>
</feature>
<keyword evidence="15" id="KW-1185">Reference proteome</keyword>
<keyword evidence="4" id="KW-0158">Chromosome</keyword>
<keyword evidence="5" id="KW-0132">Cell division</keyword>
<feature type="domain" description="SMC hinge" evidence="13">
    <location>
        <begin position="543"/>
        <end position="659"/>
    </location>
</feature>
<feature type="coiled-coil region" evidence="11">
    <location>
        <begin position="843"/>
        <end position="912"/>
    </location>
</feature>
<dbReference type="GO" id="GO:0007062">
    <property type="term" value="P:sister chromatid cohesion"/>
    <property type="evidence" value="ECO:0007669"/>
    <property type="project" value="InterPro"/>
</dbReference>
<dbReference type="SMART" id="SM00968">
    <property type="entry name" value="SMC_hinge"/>
    <property type="match status" value="1"/>
</dbReference>